<dbReference type="EMBL" id="JAALHA020000021">
    <property type="protein sequence ID" value="MDR9898987.1"/>
    <property type="molecule type" value="Genomic_DNA"/>
</dbReference>
<dbReference type="PROSITE" id="PS50005">
    <property type="entry name" value="TPR"/>
    <property type="match status" value="1"/>
</dbReference>
<evidence type="ECO:0000256" key="3">
    <source>
        <dbReference type="PROSITE-ProRule" id="PRU00339"/>
    </source>
</evidence>
<evidence type="ECO:0000313" key="7">
    <source>
        <dbReference type="Proteomes" id="UP000667802"/>
    </source>
</evidence>
<dbReference type="InterPro" id="IPR027417">
    <property type="entry name" value="P-loop_NTPase"/>
</dbReference>
<dbReference type="PANTHER" id="PTHR47691">
    <property type="entry name" value="REGULATOR-RELATED"/>
    <property type="match status" value="1"/>
</dbReference>
<dbReference type="Pfam" id="PF12770">
    <property type="entry name" value="CHAT"/>
    <property type="match status" value="1"/>
</dbReference>
<reference evidence="7" key="1">
    <citation type="journal article" date="2021" name="Science">
        <title>Hunting the eagle killer: A cyanobacterial neurotoxin causes vacuolar myelinopathy.</title>
        <authorList>
            <person name="Breinlinger S."/>
            <person name="Phillips T.J."/>
            <person name="Haram B.N."/>
            <person name="Mares J."/>
            <person name="Martinez Yerena J.A."/>
            <person name="Hrouzek P."/>
            <person name="Sobotka R."/>
            <person name="Henderson W.M."/>
            <person name="Schmieder P."/>
            <person name="Williams S.M."/>
            <person name="Lauderdale J.D."/>
            <person name="Wilde H.D."/>
            <person name="Gerrin W."/>
            <person name="Kust A."/>
            <person name="Washington J.W."/>
            <person name="Wagner C."/>
            <person name="Geier B."/>
            <person name="Liebeke M."/>
            <person name="Enke H."/>
            <person name="Niedermeyer T.H.J."/>
            <person name="Wilde S.B."/>
        </authorList>
    </citation>
    <scope>NUCLEOTIDE SEQUENCE [LARGE SCALE GENOMIC DNA]</scope>
    <source>
        <strain evidence="7">Thurmond2011</strain>
    </source>
</reference>
<gene>
    <name evidence="6" type="ORF">G7B40_031170</name>
</gene>
<comment type="caution">
    <text evidence="6">The sequence shown here is derived from an EMBL/GenBank/DDBJ whole genome shotgun (WGS) entry which is preliminary data.</text>
</comment>
<dbReference type="Pfam" id="PF07719">
    <property type="entry name" value="TPR_2"/>
    <property type="match status" value="1"/>
</dbReference>
<dbReference type="InterPro" id="IPR011990">
    <property type="entry name" value="TPR-like_helical_dom_sf"/>
</dbReference>
<feature type="repeat" description="TPR" evidence="3">
    <location>
        <begin position="791"/>
        <end position="824"/>
    </location>
</feature>
<dbReference type="SUPFAM" id="SSF48452">
    <property type="entry name" value="TPR-like"/>
    <property type="match status" value="1"/>
</dbReference>
<name>A0AAP5IC87_9CYAN</name>
<dbReference type="InterPro" id="IPR041664">
    <property type="entry name" value="AAA_16"/>
</dbReference>
<dbReference type="InterPro" id="IPR019734">
    <property type="entry name" value="TPR_rpt"/>
</dbReference>
<feature type="domain" description="Orc1-like AAA ATPase" evidence="5">
    <location>
        <begin position="378"/>
        <end position="509"/>
    </location>
</feature>
<dbReference type="Gene3D" id="3.40.50.300">
    <property type="entry name" value="P-loop containing nucleotide triphosphate hydrolases"/>
    <property type="match status" value="1"/>
</dbReference>
<proteinExistence type="predicted"/>
<dbReference type="SMART" id="SM00028">
    <property type="entry name" value="TPR"/>
    <property type="match status" value="2"/>
</dbReference>
<dbReference type="SUPFAM" id="SSF81901">
    <property type="entry name" value="HCP-like"/>
    <property type="match status" value="1"/>
</dbReference>
<dbReference type="Pfam" id="PF13191">
    <property type="entry name" value="AAA_16"/>
    <property type="match status" value="1"/>
</dbReference>
<keyword evidence="1" id="KW-0677">Repeat</keyword>
<evidence type="ECO:0000256" key="2">
    <source>
        <dbReference type="ARBA" id="ARBA00022803"/>
    </source>
</evidence>
<keyword evidence="7" id="KW-1185">Reference proteome</keyword>
<evidence type="ECO:0000259" key="5">
    <source>
        <dbReference type="Pfam" id="PF13191"/>
    </source>
</evidence>
<dbReference type="Gene3D" id="1.25.40.10">
    <property type="entry name" value="Tetratricopeptide repeat domain"/>
    <property type="match status" value="2"/>
</dbReference>
<accession>A0AAP5IC87</accession>
<dbReference type="Proteomes" id="UP000667802">
    <property type="component" value="Unassembled WGS sequence"/>
</dbReference>
<dbReference type="AlphaFoldDB" id="A0AAP5IC87"/>
<dbReference type="CDD" id="cd00009">
    <property type="entry name" value="AAA"/>
    <property type="match status" value="1"/>
</dbReference>
<organism evidence="6 7">
    <name type="scientific">Aetokthonos hydrillicola Thurmond2011</name>
    <dbReference type="NCBI Taxonomy" id="2712845"/>
    <lineage>
        <taxon>Bacteria</taxon>
        <taxon>Bacillati</taxon>
        <taxon>Cyanobacteriota</taxon>
        <taxon>Cyanophyceae</taxon>
        <taxon>Nostocales</taxon>
        <taxon>Hapalosiphonaceae</taxon>
        <taxon>Aetokthonos</taxon>
    </lineage>
</organism>
<evidence type="ECO:0000313" key="6">
    <source>
        <dbReference type="EMBL" id="MDR9898987.1"/>
    </source>
</evidence>
<dbReference type="InterPro" id="IPR013105">
    <property type="entry name" value="TPR_2"/>
</dbReference>
<feature type="domain" description="CHAT" evidence="4">
    <location>
        <begin position="87"/>
        <end position="327"/>
    </location>
</feature>
<dbReference type="SUPFAM" id="SSF52540">
    <property type="entry name" value="P-loop containing nucleoside triphosphate hydrolases"/>
    <property type="match status" value="1"/>
</dbReference>
<evidence type="ECO:0000259" key="4">
    <source>
        <dbReference type="Pfam" id="PF12770"/>
    </source>
</evidence>
<dbReference type="PANTHER" id="PTHR47691:SF3">
    <property type="entry name" value="HTH-TYPE TRANSCRIPTIONAL REGULATOR RV0890C-RELATED"/>
    <property type="match status" value="1"/>
</dbReference>
<dbReference type="InterPro" id="IPR024983">
    <property type="entry name" value="CHAT_dom"/>
</dbReference>
<keyword evidence="2 3" id="KW-0802">TPR repeat</keyword>
<sequence>MQTLHIQLKAVEHNWVELRYFCKQPHRYEMQELNLATIQDLLLLGEQNYYKPLPDLEGMGQRLFFWLDGDGRWLSRAIESCPRDGLALAIDTGEKLAHLPWEVLHDGKDFLVKRVNPVVLPVRWLDKATEKKAVEARPLRVLFMATDPEGVEPKLDFEQEEAKILEDTKDFPLILRVEESGCITELSKLWSRYTDVFDVFHITGHASIRQGKEGSPSCPYFITETQTGERYNATAEEIWEVFRFRPPQLVFLSGCRTAQAADIGVVPSLAEELIHQGATAVLGWGRPVYDRTATTAAAYLYGKLAAGYRLTQALASTYQQLLKAEVTDWHLLRLYVRGECPDALVESLGDEIWFPPEPAYKQFLDPTTQTVRVATPQEFVGRRRTLQRCLQAIRMPSKLGVLIHGMGGVGKSTVTARLLERMTGYDRIFVYRGLDEAKLLRLLAEQCTSEVGLDLLHGTLPRMQRLLKFLQQGLNQPQQRFVFVLDDFEANLTLRADGIYVLQSSVVDVLLALLKAIVNSRLPHRVVITSRYDFLLPETNLSQRLYREVLAPLSGADLRKKYNRLASFNSTSEVTQNLQERAKRIADGNPRLLEWLDKILQAENLNQGAMLAEMEQAQSKFREDILAEELLKQQPNDLRKMLSLALVYELPVPQSAIAGICGNIPNLENYIYRAITLGLLELTQVSPSPIGKGKGDLYRVSRILAPVLEFPDQAEPLYASAAQVLYGLWYQGAETSVEAQLVEIHRLALQGKEGVIAAQVASALSDKWYNQRRIREVIGICQATANIVSDFRIFHNLARSERKLGDNKKALEHYQQALDLCPLEEEDIKTIIMAGIEACQGDIEKALQIYRKSSVFNDLGVSTWKQAAHAVQATTNIGFYVLGDILLPLHLKNLEFFERINDPISEAATLHEIASIEVKRGYIEEAITLYQYSLEIDGDTGNIQGKAATFAMLGQLLADEERDITRALRYLKDSLAIYQQLQFQKEIQTLREIILNIEKQQAKPTIINFKQTNRHQQQLVAEQQPKKWIVCSIFRKIWNKFLTRTRNNIEKIWRSERK</sequence>
<dbReference type="RefSeq" id="WP_208344764.1">
    <property type="nucleotide sequence ID" value="NZ_CAWQFN010000537.1"/>
</dbReference>
<protein>
    <submittedName>
        <fullName evidence="6">CHAT domain-containing protein</fullName>
    </submittedName>
</protein>
<evidence type="ECO:0000256" key="1">
    <source>
        <dbReference type="ARBA" id="ARBA00022737"/>
    </source>
</evidence>